<dbReference type="Proteomes" id="UP000886842">
    <property type="component" value="Unassembled WGS sequence"/>
</dbReference>
<evidence type="ECO:0000313" key="2">
    <source>
        <dbReference type="Proteomes" id="UP000886842"/>
    </source>
</evidence>
<name>A0A9D1GW74_9ACTN</name>
<organism evidence="1 2">
    <name type="scientific">Candidatus Avipropionibacterium avicola</name>
    <dbReference type="NCBI Taxonomy" id="2840701"/>
    <lineage>
        <taxon>Bacteria</taxon>
        <taxon>Bacillati</taxon>
        <taxon>Actinomycetota</taxon>
        <taxon>Actinomycetes</taxon>
        <taxon>Propionibacteriales</taxon>
        <taxon>Propionibacteriaceae</taxon>
        <taxon>Propionibacteriaceae incertae sedis</taxon>
        <taxon>Candidatus Avipropionibacterium</taxon>
    </lineage>
</organism>
<accession>A0A9D1GW74</accession>
<comment type="caution">
    <text evidence="1">The sequence shown here is derived from an EMBL/GenBank/DDBJ whole genome shotgun (WGS) entry which is preliminary data.</text>
</comment>
<feature type="non-terminal residue" evidence="1">
    <location>
        <position position="54"/>
    </location>
</feature>
<dbReference type="EMBL" id="DVLP01000151">
    <property type="protein sequence ID" value="HIT74921.1"/>
    <property type="molecule type" value="Genomic_DNA"/>
</dbReference>
<reference evidence="1" key="2">
    <citation type="journal article" date="2021" name="PeerJ">
        <title>Extensive microbial diversity within the chicken gut microbiome revealed by metagenomics and culture.</title>
        <authorList>
            <person name="Gilroy R."/>
            <person name="Ravi A."/>
            <person name="Getino M."/>
            <person name="Pursley I."/>
            <person name="Horton D.L."/>
            <person name="Alikhan N.F."/>
            <person name="Baker D."/>
            <person name="Gharbi K."/>
            <person name="Hall N."/>
            <person name="Watson M."/>
            <person name="Adriaenssens E.M."/>
            <person name="Foster-Nyarko E."/>
            <person name="Jarju S."/>
            <person name="Secka A."/>
            <person name="Antonio M."/>
            <person name="Oren A."/>
            <person name="Chaudhuri R.R."/>
            <person name="La Ragione R."/>
            <person name="Hildebrand F."/>
            <person name="Pallen M.J."/>
        </authorList>
    </citation>
    <scope>NUCLEOTIDE SEQUENCE</scope>
    <source>
        <strain evidence="1">ChiGjej1B1-24693</strain>
    </source>
</reference>
<evidence type="ECO:0000313" key="1">
    <source>
        <dbReference type="EMBL" id="HIT74921.1"/>
    </source>
</evidence>
<reference evidence="1" key="1">
    <citation type="submission" date="2020-10" db="EMBL/GenBank/DDBJ databases">
        <authorList>
            <person name="Gilroy R."/>
        </authorList>
    </citation>
    <scope>NUCLEOTIDE SEQUENCE</scope>
    <source>
        <strain evidence="1">ChiGjej1B1-24693</strain>
    </source>
</reference>
<sequence>MKFVRWPALLACMAAVPVLLAFVMAVRVGPPVVPAEPVDISEAPSSSPAPTSPP</sequence>
<proteinExistence type="predicted"/>
<dbReference type="AlphaFoldDB" id="A0A9D1GW74"/>
<protein>
    <submittedName>
        <fullName evidence="1">Uncharacterized protein</fullName>
    </submittedName>
</protein>
<gene>
    <name evidence="1" type="ORF">IAA98_04990</name>
</gene>